<accession>A0ABQ3YC16</accession>
<reference evidence="1 2" key="1">
    <citation type="submission" date="2021-01" db="EMBL/GenBank/DDBJ databases">
        <title>Whole genome shotgun sequence of Actinoplanes deccanensis NBRC 13994.</title>
        <authorList>
            <person name="Komaki H."/>
            <person name="Tamura T."/>
        </authorList>
    </citation>
    <scope>NUCLEOTIDE SEQUENCE [LARGE SCALE GENOMIC DNA]</scope>
    <source>
        <strain evidence="1 2">NBRC 13994</strain>
    </source>
</reference>
<organism evidence="1 2">
    <name type="scientific">Paractinoplanes deccanensis</name>
    <dbReference type="NCBI Taxonomy" id="113561"/>
    <lineage>
        <taxon>Bacteria</taxon>
        <taxon>Bacillati</taxon>
        <taxon>Actinomycetota</taxon>
        <taxon>Actinomycetes</taxon>
        <taxon>Micromonosporales</taxon>
        <taxon>Micromonosporaceae</taxon>
        <taxon>Paractinoplanes</taxon>
    </lineage>
</organism>
<sequence length="108" mass="11623">MRWPGVAAGRGCALAGCGGGAGERAGPVWRRVADVRWFGCAAGPEMRARFCVWVWERVAGGGLVRVRTWGGPGRAGRKVEDGRQGGVRRPWARLLEAAPYALSWMVMA</sequence>
<dbReference type="Proteomes" id="UP000609879">
    <property type="component" value="Unassembled WGS sequence"/>
</dbReference>
<comment type="caution">
    <text evidence="1">The sequence shown here is derived from an EMBL/GenBank/DDBJ whole genome shotgun (WGS) entry which is preliminary data.</text>
</comment>
<protein>
    <submittedName>
        <fullName evidence="1">Uncharacterized protein</fullName>
    </submittedName>
</protein>
<gene>
    <name evidence="1" type="ORF">Ade02nite_62150</name>
</gene>
<keyword evidence="2" id="KW-1185">Reference proteome</keyword>
<dbReference type="EMBL" id="BOMI01000123">
    <property type="protein sequence ID" value="GID77574.1"/>
    <property type="molecule type" value="Genomic_DNA"/>
</dbReference>
<evidence type="ECO:0000313" key="1">
    <source>
        <dbReference type="EMBL" id="GID77574.1"/>
    </source>
</evidence>
<proteinExistence type="predicted"/>
<name>A0ABQ3YC16_9ACTN</name>
<evidence type="ECO:0000313" key="2">
    <source>
        <dbReference type="Proteomes" id="UP000609879"/>
    </source>
</evidence>